<dbReference type="InterPro" id="IPR036465">
    <property type="entry name" value="vWFA_dom_sf"/>
</dbReference>
<name>A0ABT0GQB3_9HYPH</name>
<dbReference type="SUPFAM" id="SSF53300">
    <property type="entry name" value="vWA-like"/>
    <property type="match status" value="1"/>
</dbReference>
<dbReference type="EMBL" id="JALNMJ010000003">
    <property type="protein sequence ID" value="MCK7611626.1"/>
    <property type="molecule type" value="Genomic_DNA"/>
</dbReference>
<proteinExistence type="predicted"/>
<dbReference type="RefSeq" id="WP_248151895.1">
    <property type="nucleotide sequence ID" value="NZ_JALNMJ010000003.1"/>
</dbReference>
<sequence>MVAFPALLLTAQPIQACSLSLVLAMDGSASVDAREHALQLNGLADALRDPDVVQAIEAVGGIWVTSFEWSGRYQQLQQLGWRHLTDSASASEAAETLRRSPRGYTEFPTAIGYALGHAAVQLRKAPVPCARKVVDVAGDGINNDGFGPASAYKAFDFDGVTVNGLVISGPDDPPLHYYRANVIRGPGAFVETARTYDDYAGAMKRKLLREIFGSGYASLR</sequence>
<dbReference type="InterPro" id="IPR010607">
    <property type="entry name" value="DUF1194"/>
</dbReference>
<organism evidence="2 3">
    <name type="scientific">Roseibium sediminicola</name>
    <dbReference type="NCBI Taxonomy" id="2933272"/>
    <lineage>
        <taxon>Bacteria</taxon>
        <taxon>Pseudomonadati</taxon>
        <taxon>Pseudomonadota</taxon>
        <taxon>Alphaproteobacteria</taxon>
        <taxon>Hyphomicrobiales</taxon>
        <taxon>Stappiaceae</taxon>
        <taxon>Roseibium</taxon>
    </lineage>
</organism>
<protein>
    <submittedName>
        <fullName evidence="2">DUF1194 domain-containing protein</fullName>
    </submittedName>
</protein>
<dbReference type="Proteomes" id="UP001431221">
    <property type="component" value="Unassembled WGS sequence"/>
</dbReference>
<reference evidence="2" key="1">
    <citation type="submission" date="2022-04" db="EMBL/GenBank/DDBJ databases">
        <title>Roseibium sp. CAU 1639 isolated from mud.</title>
        <authorList>
            <person name="Kim W."/>
        </authorList>
    </citation>
    <scope>NUCLEOTIDE SEQUENCE</scope>
    <source>
        <strain evidence="2">CAU 1639</strain>
    </source>
</reference>
<gene>
    <name evidence="2" type="ORF">M0H32_05600</name>
</gene>
<accession>A0ABT0GQB3</accession>
<keyword evidence="1" id="KW-0732">Signal</keyword>
<feature type="chain" id="PRO_5045169512" evidence="1">
    <location>
        <begin position="17"/>
        <end position="220"/>
    </location>
</feature>
<evidence type="ECO:0000256" key="1">
    <source>
        <dbReference type="SAM" id="SignalP"/>
    </source>
</evidence>
<comment type="caution">
    <text evidence="2">The sequence shown here is derived from an EMBL/GenBank/DDBJ whole genome shotgun (WGS) entry which is preliminary data.</text>
</comment>
<evidence type="ECO:0000313" key="3">
    <source>
        <dbReference type="Proteomes" id="UP001431221"/>
    </source>
</evidence>
<dbReference type="Pfam" id="PF06707">
    <property type="entry name" value="DUF1194"/>
    <property type="match status" value="1"/>
</dbReference>
<evidence type="ECO:0000313" key="2">
    <source>
        <dbReference type="EMBL" id="MCK7611626.1"/>
    </source>
</evidence>
<keyword evidence="3" id="KW-1185">Reference proteome</keyword>
<dbReference type="Gene3D" id="3.40.50.410">
    <property type="entry name" value="von Willebrand factor, type A domain"/>
    <property type="match status" value="1"/>
</dbReference>
<feature type="signal peptide" evidence="1">
    <location>
        <begin position="1"/>
        <end position="16"/>
    </location>
</feature>